<evidence type="ECO:0000256" key="3">
    <source>
        <dbReference type="ARBA" id="ARBA00022431"/>
    </source>
</evidence>
<protein>
    <submittedName>
        <fullName evidence="6">Major capsid protein</fullName>
    </submittedName>
</protein>
<dbReference type="GO" id="GO:0039615">
    <property type="term" value="C:T=1 icosahedral viral capsid"/>
    <property type="evidence" value="ECO:0007669"/>
    <property type="project" value="UniProtKB-KW"/>
</dbReference>
<dbReference type="GO" id="GO:0005198">
    <property type="term" value="F:structural molecule activity"/>
    <property type="evidence" value="ECO:0007669"/>
    <property type="project" value="InterPro"/>
</dbReference>
<comment type="similarity">
    <text evidence="2">Belongs to the microviridae F protein family.</text>
</comment>
<name>A0AAU8AXX5_9VIRU</name>
<reference evidence="6" key="1">
    <citation type="submission" date="2024-03" db="EMBL/GenBank/DDBJ databases">
        <title>Diverse circular DNA viruses in blood, oral, and fecal samples of captive lemurs.</title>
        <authorList>
            <person name="Paietta E.N."/>
            <person name="Kraberger S."/>
            <person name="Lund M.C."/>
            <person name="Custer J.M."/>
            <person name="Vargas K.M."/>
            <person name="Ehmke E.E."/>
            <person name="Yoder A.D."/>
            <person name="Varsani A."/>
        </authorList>
    </citation>
    <scope>NUCLEOTIDE SEQUENCE</scope>
    <source>
        <strain evidence="6">Duke_21_98</strain>
        <strain evidence="7">Duke_28FS_102</strain>
    </source>
</reference>
<dbReference type="InterPro" id="IPR003514">
    <property type="entry name" value="Microviridae_protein_F"/>
</dbReference>
<keyword evidence="4" id="KW-0167">Capsid protein</keyword>
<dbReference type="InterPro" id="IPR037002">
    <property type="entry name" value="Microviridae_protein_F_sf"/>
</dbReference>
<dbReference type="Gene3D" id="2.60.169.10">
    <property type="entry name" value="Microviridae F protein"/>
    <property type="match status" value="2"/>
</dbReference>
<comment type="subcellular location">
    <subcellularLocation>
        <location evidence="1">Virion</location>
    </subcellularLocation>
</comment>
<dbReference type="SUPFAM" id="SSF88645">
    <property type="entry name" value="ssDNA viruses"/>
    <property type="match status" value="1"/>
</dbReference>
<dbReference type="EMBL" id="PP511432">
    <property type="protein sequence ID" value="XCD04157.1"/>
    <property type="molecule type" value="Genomic_DNA"/>
</dbReference>
<organism evidence="6">
    <name type="scientific">Dulem virus 120</name>
    <dbReference type="NCBI Taxonomy" id="3145597"/>
    <lineage>
        <taxon>Viruses</taxon>
        <taxon>Monodnaviria</taxon>
        <taxon>Sangervirae</taxon>
        <taxon>Phixviricota</taxon>
        <taxon>Malgrandaviricetes</taxon>
        <taxon>Petitvirales</taxon>
        <taxon>Microviridae</taxon>
        <taxon>Microvirus</taxon>
    </lineage>
</organism>
<proteinExistence type="inferred from homology"/>
<evidence type="ECO:0000256" key="5">
    <source>
        <dbReference type="ARBA" id="ARBA00022844"/>
    </source>
</evidence>
<keyword evidence="3" id="KW-1140">T=1 icosahedral capsid protein</keyword>
<evidence type="ECO:0000256" key="2">
    <source>
        <dbReference type="ARBA" id="ARBA00009963"/>
    </source>
</evidence>
<evidence type="ECO:0000313" key="7">
    <source>
        <dbReference type="EMBL" id="XCD07959.1"/>
    </source>
</evidence>
<evidence type="ECO:0000313" key="6">
    <source>
        <dbReference type="EMBL" id="XCD04157.1"/>
    </source>
</evidence>
<dbReference type="EMBL" id="PP511835">
    <property type="protein sequence ID" value="XCD07959.1"/>
    <property type="molecule type" value="Genomic_DNA"/>
</dbReference>
<dbReference type="Pfam" id="PF02305">
    <property type="entry name" value="Phage_F"/>
    <property type="match status" value="1"/>
</dbReference>
<evidence type="ECO:0000256" key="4">
    <source>
        <dbReference type="ARBA" id="ARBA00022561"/>
    </source>
</evidence>
<keyword evidence="5" id="KW-0946">Virion</keyword>
<sequence length="543" mass="60883">MRNLDSRFSENPTSLEISRSKFTRACSVKTSFNTGDLVPFYIDEVLPGDTFSIDDSKVVRLSTLLTPIMDNLYLDTYYFFVPDRLVWDHWKEFNGENTESAWYPKVEYSIPQITAPAGGWTVGTLADYFGLPINVPNLSVSALPFRAYALICNEWFRDQNLTDPLFVDTSDVTTPGSNGDKDVDIVKGGKPFKVAKYHDYFTSCLPAPQKGPDVLLPLGNEAPVRALSKTHTLGDDWIRFVKREDGKPAVGYVGLDNGILAQGASNDGSTFSSSGGIEPSNLFADLSLATGSSINQLRLAFQIQKLYERDARGGTRYTEILQSHFGVTSPDARLQRPEYLGGNRKPINVTQVVQQSATVTDSPQGNTSAYSLTIDNESAFTKSFVEHGYVIGLMCVRYDHTYQQGIERFWSRKNRFDFYWPVFANIGEQAVLNKEIYAQGSDKDSEVFGYQEAWADYRYKPSRASGYMRSTAPTSLDVWHLGDNYSSLPHLSDSWIREDGKIVDRVITVTSDISHQFFADVFIRNTSVRPMPVYSVPGLIDHH</sequence>
<dbReference type="InterPro" id="IPR016184">
    <property type="entry name" value="Capsid/spike_ssDNA_virus"/>
</dbReference>
<accession>A0AAU8AXX5</accession>
<evidence type="ECO:0000256" key="1">
    <source>
        <dbReference type="ARBA" id="ARBA00004328"/>
    </source>
</evidence>